<dbReference type="InterPro" id="IPR002401">
    <property type="entry name" value="Cyt_P450_E_grp-I"/>
</dbReference>
<evidence type="ECO:0000256" key="13">
    <source>
        <dbReference type="SAM" id="Phobius"/>
    </source>
</evidence>
<evidence type="ECO:0000256" key="12">
    <source>
        <dbReference type="ARBA" id="ARBA00023136"/>
    </source>
</evidence>
<dbReference type="Gene3D" id="1.10.630.10">
    <property type="entry name" value="Cytochrome P450"/>
    <property type="match status" value="1"/>
</dbReference>
<keyword evidence="5" id="KW-0349">Heme</keyword>
<organism evidence="14 15">
    <name type="scientific">Mycena sanguinolenta</name>
    <dbReference type="NCBI Taxonomy" id="230812"/>
    <lineage>
        <taxon>Eukaryota</taxon>
        <taxon>Fungi</taxon>
        <taxon>Dikarya</taxon>
        <taxon>Basidiomycota</taxon>
        <taxon>Agaricomycotina</taxon>
        <taxon>Agaricomycetes</taxon>
        <taxon>Agaricomycetidae</taxon>
        <taxon>Agaricales</taxon>
        <taxon>Marasmiineae</taxon>
        <taxon>Mycenaceae</taxon>
        <taxon>Mycena</taxon>
    </lineage>
</organism>
<comment type="caution">
    <text evidence="14">The sequence shown here is derived from an EMBL/GenBank/DDBJ whole genome shotgun (WGS) entry which is preliminary data.</text>
</comment>
<protein>
    <submittedName>
        <fullName evidence="14">Cytochrome P450</fullName>
    </submittedName>
</protein>
<dbReference type="InterPro" id="IPR050121">
    <property type="entry name" value="Cytochrome_P450_monoxygenase"/>
</dbReference>
<evidence type="ECO:0000256" key="10">
    <source>
        <dbReference type="ARBA" id="ARBA00023004"/>
    </source>
</evidence>
<dbReference type="Pfam" id="PF00067">
    <property type="entry name" value="p450"/>
    <property type="match status" value="1"/>
</dbReference>
<dbReference type="SUPFAM" id="SSF48264">
    <property type="entry name" value="Cytochrome P450"/>
    <property type="match status" value="1"/>
</dbReference>
<gene>
    <name evidence="14" type="ORF">MSAN_00470800</name>
</gene>
<keyword evidence="10" id="KW-0408">Iron</keyword>
<dbReference type="PRINTS" id="PR00463">
    <property type="entry name" value="EP450I"/>
</dbReference>
<sequence>MEHALYYYAAPVVAAALILYSTLRRRSAIQDLAGPPSPSWIFGHMRQLLLPLQYGAHEFNWLNSYGPVYALKGCFGQDRMMVADAVAIQYILNNPNFRRSYTEDNARNLISGDKALNVLKGNDHRRIRSALNIGFTAAAVRSYYAIFKVVAEQICEQLENFPSTATDVCSLLSAATLEATCHAILGRPTQDLGEEFAANNREIIQLTASHSETHLLADAVGSRLPTWLWRAAIHPPTNPFAVARKGKSLGNQVCGRIVREKREATAQGLETGSDLFSRLVDPNNSDTLADEDLVPQAAALLVAGQDTTANAISFGLLELAKHPDFQNRLRAEIHSALGNNTSLAYETCLYSMHFSGKSSGYTQLYH</sequence>
<keyword evidence="11" id="KW-0503">Monooxygenase</keyword>
<evidence type="ECO:0000256" key="3">
    <source>
        <dbReference type="ARBA" id="ARBA00004721"/>
    </source>
</evidence>
<proteinExistence type="inferred from homology"/>
<evidence type="ECO:0000256" key="7">
    <source>
        <dbReference type="ARBA" id="ARBA00022723"/>
    </source>
</evidence>
<evidence type="ECO:0000313" key="14">
    <source>
        <dbReference type="EMBL" id="KAF7375809.1"/>
    </source>
</evidence>
<keyword evidence="6 13" id="KW-0812">Transmembrane</keyword>
<dbReference type="PANTHER" id="PTHR24305">
    <property type="entry name" value="CYTOCHROME P450"/>
    <property type="match status" value="1"/>
</dbReference>
<comment type="subcellular location">
    <subcellularLocation>
        <location evidence="2">Membrane</location>
    </subcellularLocation>
</comment>
<evidence type="ECO:0000256" key="8">
    <source>
        <dbReference type="ARBA" id="ARBA00022989"/>
    </source>
</evidence>
<evidence type="ECO:0000313" key="15">
    <source>
        <dbReference type="Proteomes" id="UP000623467"/>
    </source>
</evidence>
<evidence type="ECO:0000256" key="1">
    <source>
        <dbReference type="ARBA" id="ARBA00001971"/>
    </source>
</evidence>
<feature type="transmembrane region" description="Helical" evidence="13">
    <location>
        <begin position="6"/>
        <end position="23"/>
    </location>
</feature>
<evidence type="ECO:0000256" key="9">
    <source>
        <dbReference type="ARBA" id="ARBA00023002"/>
    </source>
</evidence>
<dbReference type="GO" id="GO:0016020">
    <property type="term" value="C:membrane"/>
    <property type="evidence" value="ECO:0007669"/>
    <property type="project" value="UniProtKB-SubCell"/>
</dbReference>
<dbReference type="InterPro" id="IPR036396">
    <property type="entry name" value="Cyt_P450_sf"/>
</dbReference>
<dbReference type="OrthoDB" id="5076166at2759"/>
<comment type="cofactor">
    <cofactor evidence="1">
        <name>heme</name>
        <dbReference type="ChEBI" id="CHEBI:30413"/>
    </cofactor>
</comment>
<dbReference type="Proteomes" id="UP000623467">
    <property type="component" value="Unassembled WGS sequence"/>
</dbReference>
<dbReference type="InterPro" id="IPR001128">
    <property type="entry name" value="Cyt_P450"/>
</dbReference>
<dbReference type="EMBL" id="JACAZH010000002">
    <property type="protein sequence ID" value="KAF7375809.1"/>
    <property type="molecule type" value="Genomic_DNA"/>
</dbReference>
<dbReference type="GO" id="GO:0005506">
    <property type="term" value="F:iron ion binding"/>
    <property type="evidence" value="ECO:0007669"/>
    <property type="project" value="InterPro"/>
</dbReference>
<accession>A0A8H6ZE22</accession>
<dbReference type="AlphaFoldDB" id="A0A8H6ZE22"/>
<dbReference type="GO" id="GO:0016705">
    <property type="term" value="F:oxidoreductase activity, acting on paired donors, with incorporation or reduction of molecular oxygen"/>
    <property type="evidence" value="ECO:0007669"/>
    <property type="project" value="InterPro"/>
</dbReference>
<evidence type="ECO:0000256" key="6">
    <source>
        <dbReference type="ARBA" id="ARBA00022692"/>
    </source>
</evidence>
<keyword evidence="7" id="KW-0479">Metal-binding</keyword>
<dbReference type="GO" id="GO:0004497">
    <property type="term" value="F:monooxygenase activity"/>
    <property type="evidence" value="ECO:0007669"/>
    <property type="project" value="UniProtKB-KW"/>
</dbReference>
<keyword evidence="8 13" id="KW-1133">Transmembrane helix</keyword>
<comment type="pathway">
    <text evidence="3">Secondary metabolite biosynthesis; terpenoid biosynthesis.</text>
</comment>
<evidence type="ECO:0000256" key="2">
    <source>
        <dbReference type="ARBA" id="ARBA00004370"/>
    </source>
</evidence>
<dbReference type="GO" id="GO:0020037">
    <property type="term" value="F:heme binding"/>
    <property type="evidence" value="ECO:0007669"/>
    <property type="project" value="InterPro"/>
</dbReference>
<keyword evidence="15" id="KW-1185">Reference proteome</keyword>
<evidence type="ECO:0000256" key="5">
    <source>
        <dbReference type="ARBA" id="ARBA00022617"/>
    </source>
</evidence>
<evidence type="ECO:0000256" key="11">
    <source>
        <dbReference type="ARBA" id="ARBA00023033"/>
    </source>
</evidence>
<keyword evidence="9" id="KW-0560">Oxidoreductase</keyword>
<name>A0A8H6ZE22_9AGAR</name>
<keyword evidence="12 13" id="KW-0472">Membrane</keyword>
<evidence type="ECO:0000256" key="4">
    <source>
        <dbReference type="ARBA" id="ARBA00010617"/>
    </source>
</evidence>
<reference evidence="14" key="1">
    <citation type="submission" date="2020-05" db="EMBL/GenBank/DDBJ databases">
        <title>Mycena genomes resolve the evolution of fungal bioluminescence.</title>
        <authorList>
            <person name="Tsai I.J."/>
        </authorList>
    </citation>
    <scope>NUCLEOTIDE SEQUENCE</scope>
    <source>
        <strain evidence="14">160909Yilan</strain>
    </source>
</reference>
<comment type="similarity">
    <text evidence="4">Belongs to the cytochrome P450 family.</text>
</comment>
<dbReference type="PANTHER" id="PTHR24305:SF166">
    <property type="entry name" value="CYTOCHROME P450 12A4, MITOCHONDRIAL-RELATED"/>
    <property type="match status" value="1"/>
</dbReference>